<dbReference type="InterPro" id="IPR018097">
    <property type="entry name" value="EGF_Ca-bd_CS"/>
</dbReference>
<dbReference type="InterPro" id="IPR000742">
    <property type="entry name" value="EGF"/>
</dbReference>
<keyword evidence="8" id="KW-0399">Innate immunity</keyword>
<feature type="domain" description="Sushi" evidence="28">
    <location>
        <begin position="776"/>
        <end position="844"/>
    </location>
</feature>
<dbReference type="SMART" id="SM00181">
    <property type="entry name" value="EGF"/>
    <property type="match status" value="1"/>
</dbReference>
<name>A0A6G1PPG6_CHAAH</name>
<dbReference type="FunFam" id="2.60.120.290:FF:000101">
    <property type="entry name" value="Complement component 1, s subcomponent"/>
    <property type="match status" value="1"/>
</dbReference>
<evidence type="ECO:0000256" key="3">
    <source>
        <dbReference type="ARBA" id="ARBA00004613"/>
    </source>
</evidence>
<dbReference type="PROSITE" id="PS01187">
    <property type="entry name" value="EGF_CA"/>
    <property type="match status" value="1"/>
</dbReference>
<keyword evidence="20" id="KW-0325">Glycoprotein</keyword>
<evidence type="ECO:0000256" key="21">
    <source>
        <dbReference type="ARBA" id="ARBA00093383"/>
    </source>
</evidence>
<evidence type="ECO:0000259" key="26">
    <source>
        <dbReference type="PROSITE" id="PS01180"/>
    </source>
</evidence>
<dbReference type="EC" id="3.4.21.41" evidence="4"/>
<evidence type="ECO:0000256" key="8">
    <source>
        <dbReference type="ARBA" id="ARBA00022588"/>
    </source>
</evidence>
<feature type="domain" description="CUB" evidence="26">
    <location>
        <begin position="11"/>
        <end position="132"/>
    </location>
</feature>
<dbReference type="InterPro" id="IPR049883">
    <property type="entry name" value="NOTCH1_EGF-like"/>
</dbReference>
<dbReference type="FunFam" id="2.60.120.290:FF:000012">
    <property type="entry name" value="mannan-binding lectin serine protease 1 isoform X1"/>
    <property type="match status" value="1"/>
</dbReference>
<dbReference type="AlphaFoldDB" id="A0A6G1PPG6"/>
<keyword evidence="14" id="KW-0378">Hydrolase</keyword>
<feature type="disulfide bond" evidence="23">
    <location>
        <begin position="594"/>
        <end position="621"/>
    </location>
</feature>
<dbReference type="CDD" id="cd00054">
    <property type="entry name" value="EGF_CA"/>
    <property type="match status" value="1"/>
</dbReference>
<dbReference type="InterPro" id="IPR033116">
    <property type="entry name" value="TRYPSIN_SER"/>
</dbReference>
<dbReference type="Pfam" id="PF00089">
    <property type="entry name" value="Trypsin"/>
    <property type="match status" value="2"/>
</dbReference>
<dbReference type="CDD" id="cd00033">
    <property type="entry name" value="CCP"/>
    <property type="match status" value="3"/>
</dbReference>
<keyword evidence="10" id="KW-0645">Protease</keyword>
<dbReference type="PROSITE" id="PS01186">
    <property type="entry name" value="EGF_2"/>
    <property type="match status" value="1"/>
</dbReference>
<evidence type="ECO:0000256" key="12">
    <source>
        <dbReference type="ARBA" id="ARBA00022729"/>
    </source>
</evidence>
<dbReference type="CDD" id="cd00041">
    <property type="entry name" value="CUB"/>
    <property type="match status" value="4"/>
</dbReference>
<dbReference type="Gene3D" id="2.60.120.290">
    <property type="entry name" value="Spermadhesin, CUB domain"/>
    <property type="match status" value="4"/>
</dbReference>
<dbReference type="InterPro" id="IPR035914">
    <property type="entry name" value="Sperma_CUB_dom_sf"/>
</dbReference>
<dbReference type="FunFam" id="2.40.10.10:FF:000120">
    <property type="entry name" value="Putative serine protease"/>
    <property type="match status" value="1"/>
</dbReference>
<dbReference type="SMART" id="SM00179">
    <property type="entry name" value="EGF_CA"/>
    <property type="match status" value="1"/>
</dbReference>
<evidence type="ECO:0000313" key="30">
    <source>
        <dbReference type="Proteomes" id="UP000503349"/>
    </source>
</evidence>
<evidence type="ECO:0000256" key="4">
    <source>
        <dbReference type="ARBA" id="ARBA00011907"/>
    </source>
</evidence>
<dbReference type="PANTHER" id="PTHR24255:SF25">
    <property type="entry name" value="COMPLEMENT C1R SUBCOMPONENT"/>
    <property type="match status" value="1"/>
</dbReference>
<keyword evidence="11" id="KW-0479">Metal-binding</keyword>
<dbReference type="GO" id="GO:0009986">
    <property type="term" value="C:cell surface"/>
    <property type="evidence" value="ECO:0007669"/>
    <property type="project" value="UniProtKB-SubCell"/>
</dbReference>
<dbReference type="InterPro" id="IPR001314">
    <property type="entry name" value="Peptidase_S1A"/>
</dbReference>
<dbReference type="SUPFAM" id="SSF50494">
    <property type="entry name" value="Trypsin-like serine proteases"/>
    <property type="match status" value="2"/>
</dbReference>
<evidence type="ECO:0000259" key="27">
    <source>
        <dbReference type="PROSITE" id="PS50240"/>
    </source>
</evidence>
<evidence type="ECO:0000256" key="13">
    <source>
        <dbReference type="ARBA" id="ARBA00022737"/>
    </source>
</evidence>
<dbReference type="FunFam" id="2.10.70.10:FF:000016">
    <property type="entry name" value="Mannan-binding lectin serine protease 1"/>
    <property type="match status" value="1"/>
</dbReference>
<keyword evidence="16" id="KW-0720">Serine protease</keyword>
<evidence type="ECO:0000256" key="17">
    <source>
        <dbReference type="ARBA" id="ARBA00022859"/>
    </source>
</evidence>
<dbReference type="PROSITE" id="PS50240">
    <property type="entry name" value="TRYPSIN_DOM"/>
    <property type="match status" value="2"/>
</dbReference>
<evidence type="ECO:0000256" key="2">
    <source>
        <dbReference type="ARBA" id="ARBA00004241"/>
    </source>
</evidence>
<reference evidence="29 30" key="1">
    <citation type="submission" date="2019-02" db="EMBL/GenBank/DDBJ databases">
        <title>Opniocepnalus argus genome.</title>
        <authorList>
            <person name="Zhou C."/>
            <person name="Xiao S."/>
        </authorList>
    </citation>
    <scope>NUCLEOTIDE SEQUENCE [LARGE SCALE GENOMIC DNA]</scope>
    <source>
        <strain evidence="29">OARG1902GOOAL</strain>
        <tissue evidence="29">Muscle</tissue>
    </source>
</reference>
<gene>
    <name evidence="29" type="ORF">EXN66_Car007749</name>
</gene>
<feature type="domain" description="CUB" evidence="26">
    <location>
        <begin position="594"/>
        <end position="708"/>
    </location>
</feature>
<dbReference type="SUPFAM" id="SSF49854">
    <property type="entry name" value="Spermadhesin, CUB domain"/>
    <property type="match status" value="4"/>
</dbReference>
<feature type="domain" description="Peptidase S1" evidence="27">
    <location>
        <begin position="859"/>
        <end position="1104"/>
    </location>
</feature>
<dbReference type="GO" id="GO:0072562">
    <property type="term" value="C:blood microparticle"/>
    <property type="evidence" value="ECO:0007669"/>
    <property type="project" value="TreeGrafter"/>
</dbReference>
<keyword evidence="18" id="KW-0180">Complement pathway</keyword>
<evidence type="ECO:0000259" key="28">
    <source>
        <dbReference type="PROSITE" id="PS50923"/>
    </source>
</evidence>
<dbReference type="EMBL" id="CM015718">
    <property type="protein sequence ID" value="KAF3692073.1"/>
    <property type="molecule type" value="Genomic_DNA"/>
</dbReference>
<dbReference type="InterPro" id="IPR001254">
    <property type="entry name" value="Trypsin_dom"/>
</dbReference>
<dbReference type="Proteomes" id="UP000503349">
    <property type="component" value="Chromosome 7"/>
</dbReference>
<protein>
    <recommendedName>
        <fullName evidence="4">complement subcomponent C1r</fullName>
        <ecNumber evidence="4">3.4.21.41</ecNumber>
    </recommendedName>
</protein>
<dbReference type="PROSITE" id="PS01180">
    <property type="entry name" value="CUB"/>
    <property type="match status" value="4"/>
</dbReference>
<keyword evidence="9 24" id="KW-0768">Sushi</keyword>
<keyword evidence="19 23" id="KW-1015">Disulfide bond</keyword>
<dbReference type="PANTHER" id="PTHR24255">
    <property type="entry name" value="COMPLEMENT COMPONENT 1, S SUBCOMPONENT-RELATED"/>
    <property type="match status" value="1"/>
</dbReference>
<evidence type="ECO:0000256" key="18">
    <source>
        <dbReference type="ARBA" id="ARBA00022875"/>
    </source>
</evidence>
<dbReference type="PRINTS" id="PR00722">
    <property type="entry name" value="CHYMOTRYPSIN"/>
</dbReference>
<evidence type="ECO:0000256" key="6">
    <source>
        <dbReference type="ARBA" id="ARBA00022536"/>
    </source>
</evidence>
<keyword evidence="17" id="KW-0391">Immunity</keyword>
<evidence type="ECO:0000256" key="11">
    <source>
        <dbReference type="ARBA" id="ARBA00022723"/>
    </source>
</evidence>
<evidence type="ECO:0000313" key="29">
    <source>
        <dbReference type="EMBL" id="KAF3692073.1"/>
    </source>
</evidence>
<evidence type="ECO:0000256" key="22">
    <source>
        <dbReference type="ARBA" id="ARBA00093536"/>
    </source>
</evidence>
<evidence type="ECO:0000256" key="16">
    <source>
        <dbReference type="ARBA" id="ARBA00022825"/>
    </source>
</evidence>
<organism evidence="29 30">
    <name type="scientific">Channa argus</name>
    <name type="common">Northern snakehead</name>
    <name type="synonym">Ophicephalus argus</name>
    <dbReference type="NCBI Taxonomy" id="215402"/>
    <lineage>
        <taxon>Eukaryota</taxon>
        <taxon>Metazoa</taxon>
        <taxon>Chordata</taxon>
        <taxon>Craniata</taxon>
        <taxon>Vertebrata</taxon>
        <taxon>Euteleostomi</taxon>
        <taxon>Actinopterygii</taxon>
        <taxon>Neopterygii</taxon>
        <taxon>Teleostei</taxon>
        <taxon>Neoteleostei</taxon>
        <taxon>Acanthomorphata</taxon>
        <taxon>Anabantaria</taxon>
        <taxon>Anabantiformes</taxon>
        <taxon>Channoidei</taxon>
        <taxon>Channidae</taxon>
        <taxon>Channa</taxon>
    </lineage>
</organism>
<keyword evidence="6" id="KW-0245">EGF-like domain</keyword>
<dbReference type="InterPro" id="IPR043504">
    <property type="entry name" value="Peptidase_S1_PA_chymotrypsin"/>
</dbReference>
<reference evidence="30" key="2">
    <citation type="submission" date="2019-02" db="EMBL/GenBank/DDBJ databases">
        <title>Opniocepnalus argus Var Kimnra genome.</title>
        <authorList>
            <person name="Zhou C."/>
            <person name="Xiao S."/>
        </authorList>
    </citation>
    <scope>NUCLEOTIDE SEQUENCE [LARGE SCALE GENOMIC DNA]</scope>
</reference>
<dbReference type="GO" id="GO:0045087">
    <property type="term" value="P:innate immune response"/>
    <property type="evidence" value="ECO:0007669"/>
    <property type="project" value="UniProtKB-KW"/>
</dbReference>
<evidence type="ECO:0000256" key="9">
    <source>
        <dbReference type="ARBA" id="ARBA00022659"/>
    </source>
</evidence>
<dbReference type="GO" id="GO:0031638">
    <property type="term" value="P:zymogen activation"/>
    <property type="evidence" value="ECO:0007669"/>
    <property type="project" value="TreeGrafter"/>
</dbReference>
<dbReference type="SMART" id="SM00042">
    <property type="entry name" value="CUB"/>
    <property type="match status" value="4"/>
</dbReference>
<evidence type="ECO:0000256" key="23">
    <source>
        <dbReference type="PROSITE-ProRule" id="PRU00059"/>
    </source>
</evidence>
<dbReference type="SUPFAM" id="SSF57535">
    <property type="entry name" value="Complement control module/SCR domain"/>
    <property type="match status" value="3"/>
</dbReference>
<comment type="caution">
    <text evidence="24">Lacks conserved residue(s) required for the propagation of feature annotation.</text>
</comment>
<dbReference type="SMART" id="SM00020">
    <property type="entry name" value="Tryp_SPc"/>
    <property type="match status" value="1"/>
</dbReference>
<comment type="function">
    <text evidence="21">Serine protease component of the complement C1 complex, a multiprotein complex that initiates the classical pathway of the complement system, a cascade of proteins that leads to phagocytosis and breakdown of pathogens and signaling that strengthens the adaptive immune system. C1R catalyzes the first enzymatic step in the classical complement pathway: it is activated by the C1Q subcomplex of the C1 complex, which associates with IgG or IgM immunoglobulins complexed with antigens to form antigen-antibody complexes on the surface of pathogens. Immunoglobulin-binding promotes the autocatalytic cleavage and activation of C1R. Activated C1R then cleaves and activates C1S, the second protease of the classical complement pathway. It is unclear if C1R activates C1S within single, strained C1 complexes or between neighboring C1 complexes on surfaces.</text>
</comment>
<comment type="subunit">
    <text evidence="22">Core component of the complement C1 complex, a calcium-dependent complex composed of 1 molecule of the C1Q subcomplex, 2 molecules of C1R and 2 molecules of C1S. The C1Q subcomplex is composed 18 subunits: 3 chains of C1QA, C1QB, and C1QC trimerize to form 6 collagen-like triple helices connected to six globular ligand-recognition modules. Within the C1 complex, C1R is a dimer of identical chains, each of which is activated by cleavage into two chains, heavy and light, connected by disulfide bonds.</text>
</comment>
<dbReference type="InterPro" id="IPR035976">
    <property type="entry name" value="Sushi/SCR/CCP_sf"/>
</dbReference>
<dbReference type="GO" id="GO:0004252">
    <property type="term" value="F:serine-type endopeptidase activity"/>
    <property type="evidence" value="ECO:0007669"/>
    <property type="project" value="UniProtKB-EC"/>
</dbReference>
<proteinExistence type="predicted"/>
<dbReference type="InterPro" id="IPR000859">
    <property type="entry name" value="CUB_dom"/>
</dbReference>
<keyword evidence="7" id="KW-0597">Phosphoprotein</keyword>
<dbReference type="InterPro" id="IPR009003">
    <property type="entry name" value="Peptidase_S1_PA"/>
</dbReference>
<accession>A0A6G1PPG6</accession>
<sequence length="1106" mass="123765">MLRLRSLLLLLFSHLAHSMLLGWVESPGYPSGYLPHASSNWSRCAPIGHILSIRLIHLDLEDSKDCENDAVKVFSNGNLISVLCGKKEFEELQANVNPSLTSSSGGCLSLSFESDYSNVHRHTGFRGFYTVQDTDYDECEDDPDNQCTQFCHNFIGGYYCSCRHGYHLDKDKHTCTENANCWYTLSVEAHLQLELHFSEVFDVEQSPDGQCIDTLKIETPSGTLGPFCGHTPPPSPYLTHSHKVKIHFTSDGFGSNKGFTFHFQTRDKVCLADVIPHSTVTPQKPEYRPGEKVTVTCDLGYFPNTKGVNAFSSEYVTSCHSTGIWVPHFPCEPVDCGFPNIPEDGILKLVGDNPQTQYEDQILFTCNSNYYTLEGNGKDSCQFDSGGPFVLPMLSSSQRPFYLTGIVSWGSPCQEKKYKGYYTKVENYVDWIKETIDKWIHSLTDLFNAEMGWTVYFIWFLYVTVCECKELPVAEPAMYGEVKSPEYPKPYPPDLLAQWDISVPEGYQIRLTFTHMDIEPSPGCFYDALTVHYDGKVVGRFCGHENSDDGHHPGNQPILYPDNHLTLIFQTDNYNPERHQNVGFSAQYQAIVSCGGGIFDEPEGHLLSPGYPNPPPHGVSCQYVISVEKGFTVTLNFSDFHIESVDTDRGRTCLHHWLEVTVPGRDPMKLCGTESPGLLNTNSNTVQLDYHTDNEGLSNGWSLDYSTYRVNCPLPGKIAKGRVTPSSTEYLYRDYIFVRCDQGYKLMMDGKEIASFSTMCQSNGQWHLPLPECHIIDCGEPETLLNGRVTFLSGFQNQYRSVVQYQCNEPFYSLLVGDNVTFTCEADRKWRSDSDVVVSPTCIPVCGKPTKLISEYQRIIGGNEAPENTIPWQVLLSIDGARGGGMVIADRWIMTAAHNVVENEKTVSNDTIRIFMGLTDVNTDLTPGVYAASVHVHPEYNNPTSVDYSNDIALIKLHEPITFDSFVMPICLPPEDATYHTGTMGLVSGFGIIKVDGKDFLKNKLQYVRLPLVNQETCSNSITLMTRGKDNVPILTNNMFCAGFPEGGKDSCQGDSGGPFALHDNEQFWAAGIVSWGFECGKRGTYGVYTKVANYLSWISKTMQEN</sequence>
<dbReference type="Pfam" id="PF00431">
    <property type="entry name" value="CUB"/>
    <property type="match status" value="4"/>
</dbReference>
<feature type="domain" description="Sushi" evidence="28">
    <location>
        <begin position="710"/>
        <end position="775"/>
    </location>
</feature>
<evidence type="ECO:0000256" key="5">
    <source>
        <dbReference type="ARBA" id="ARBA00022525"/>
    </source>
</evidence>
<dbReference type="GO" id="GO:0006958">
    <property type="term" value="P:complement activation, classical pathway"/>
    <property type="evidence" value="ECO:0007669"/>
    <property type="project" value="UniProtKB-KW"/>
</dbReference>
<feature type="chain" id="PRO_5026262947" description="complement subcomponent C1r" evidence="25">
    <location>
        <begin position="19"/>
        <end position="1106"/>
    </location>
</feature>
<dbReference type="SMART" id="SM00032">
    <property type="entry name" value="CCP"/>
    <property type="match status" value="4"/>
</dbReference>
<dbReference type="Gene3D" id="2.10.70.10">
    <property type="entry name" value="Complement Module, domain 1"/>
    <property type="match status" value="3"/>
</dbReference>
<evidence type="ECO:0000256" key="24">
    <source>
        <dbReference type="PROSITE-ProRule" id="PRU00302"/>
    </source>
</evidence>
<dbReference type="PROSITE" id="PS50923">
    <property type="entry name" value="SUSHI"/>
    <property type="match status" value="2"/>
</dbReference>
<keyword evidence="13" id="KW-0677">Repeat</keyword>
<dbReference type="InterPro" id="IPR000436">
    <property type="entry name" value="Sushi_SCR_CCP_dom"/>
</dbReference>
<dbReference type="SUPFAM" id="SSF57196">
    <property type="entry name" value="EGF/Laminin"/>
    <property type="match status" value="1"/>
</dbReference>
<evidence type="ECO:0000256" key="19">
    <source>
        <dbReference type="ARBA" id="ARBA00023157"/>
    </source>
</evidence>
<evidence type="ECO:0000256" key="15">
    <source>
        <dbReference type="ARBA" id="ARBA00022813"/>
    </source>
</evidence>
<dbReference type="PROSITE" id="PS00135">
    <property type="entry name" value="TRYPSIN_SER"/>
    <property type="match status" value="1"/>
</dbReference>
<comment type="catalytic activity">
    <reaction evidence="1">
        <text>Selective cleavage of Lys(or Arg)-|-Ile bond in complement subcomponent C1s to form the active form of C1s (EC 3.4.21.42).</text>
        <dbReference type="EC" id="3.4.21.41"/>
    </reaction>
</comment>
<evidence type="ECO:0000256" key="7">
    <source>
        <dbReference type="ARBA" id="ARBA00022553"/>
    </source>
</evidence>
<feature type="domain" description="Peptidase S1" evidence="27">
    <location>
        <begin position="154"/>
        <end position="437"/>
    </location>
</feature>
<comment type="subcellular location">
    <subcellularLocation>
        <location evidence="2">Cell surface</location>
    </subcellularLocation>
    <subcellularLocation>
        <location evidence="3">Secreted</location>
    </subcellularLocation>
</comment>
<evidence type="ECO:0000256" key="20">
    <source>
        <dbReference type="ARBA" id="ARBA00023180"/>
    </source>
</evidence>
<dbReference type="Gene3D" id="2.10.25.10">
    <property type="entry name" value="Laminin"/>
    <property type="match status" value="1"/>
</dbReference>
<feature type="signal peptide" evidence="25">
    <location>
        <begin position="1"/>
        <end position="18"/>
    </location>
</feature>
<dbReference type="InterPro" id="IPR001881">
    <property type="entry name" value="EGF-like_Ca-bd_dom"/>
</dbReference>
<dbReference type="FunFam" id="2.10.25.10:FF:000059">
    <property type="entry name" value="Mannan-binding lectin serine protease 1"/>
    <property type="match status" value="1"/>
</dbReference>
<evidence type="ECO:0000256" key="25">
    <source>
        <dbReference type="SAM" id="SignalP"/>
    </source>
</evidence>
<dbReference type="Pfam" id="PF07645">
    <property type="entry name" value="EGF_CA"/>
    <property type="match status" value="1"/>
</dbReference>
<keyword evidence="30" id="KW-1185">Reference proteome</keyword>
<evidence type="ECO:0000256" key="10">
    <source>
        <dbReference type="ARBA" id="ARBA00022670"/>
    </source>
</evidence>
<dbReference type="Pfam" id="PF00084">
    <property type="entry name" value="Sushi"/>
    <property type="match status" value="3"/>
</dbReference>
<dbReference type="CDD" id="cd00190">
    <property type="entry name" value="Tryp_SPc"/>
    <property type="match status" value="1"/>
</dbReference>
<keyword evidence="12 25" id="KW-0732">Signal</keyword>
<evidence type="ECO:0000256" key="14">
    <source>
        <dbReference type="ARBA" id="ARBA00022801"/>
    </source>
</evidence>
<feature type="domain" description="CUB" evidence="26">
    <location>
        <begin position="468"/>
        <end position="591"/>
    </location>
</feature>
<dbReference type="Gene3D" id="2.40.10.10">
    <property type="entry name" value="Trypsin-like serine proteases"/>
    <property type="match status" value="2"/>
</dbReference>
<keyword evidence="15" id="KW-0068">Autocatalytic cleavage</keyword>
<feature type="domain" description="CUB" evidence="26">
    <location>
        <begin position="147"/>
        <end position="266"/>
    </location>
</feature>
<dbReference type="GO" id="GO:0005509">
    <property type="term" value="F:calcium ion binding"/>
    <property type="evidence" value="ECO:0007669"/>
    <property type="project" value="InterPro"/>
</dbReference>
<keyword evidence="5" id="KW-0964">Secreted</keyword>
<evidence type="ECO:0000256" key="1">
    <source>
        <dbReference type="ARBA" id="ARBA00001057"/>
    </source>
</evidence>